<evidence type="ECO:0000313" key="2">
    <source>
        <dbReference type="EMBL" id="KAK4105740.1"/>
    </source>
</evidence>
<dbReference type="PANTHER" id="PTHR33112:SF10">
    <property type="entry name" value="TOL"/>
    <property type="match status" value="1"/>
</dbReference>
<keyword evidence="3" id="KW-1185">Reference proteome</keyword>
<dbReference type="Proteomes" id="UP001305647">
    <property type="component" value="Unassembled WGS sequence"/>
</dbReference>
<dbReference type="EMBL" id="MU863625">
    <property type="protein sequence ID" value="KAK4105740.1"/>
    <property type="molecule type" value="Genomic_DNA"/>
</dbReference>
<accession>A0AAN6QCI9</accession>
<comment type="caution">
    <text evidence="2">The sequence shown here is derived from an EMBL/GenBank/DDBJ whole genome shotgun (WGS) entry which is preliminary data.</text>
</comment>
<sequence>MLRVDVDPDKSEIVALVESKDWEGSTPGDARYLTLSHVWGEHTLIKLTRASLLSLKQGIPLSDLPLCFRDAVFLARRLKVHYLWIDSLCIIQDCPVDWARESAVMDQVYRHGVCNIAACDSRDATQSIFASRNPRVGEAIVFQQERLGCTLETMLIPDWTRLAWDKAPLYRRAWVLQEIWGELVREYSMCDLTHAGDKLVALAGLAKSFAPLIAEGYYCGIWGGRGLLRSLLWVCHERFDGRRPPAPMEYRAPSWSWASCDGRIGPNMTFSITTTVVEVESTHVLPKIAAYVYGQVASRPACS</sequence>
<name>A0AAN6QCI9_9PEZI</name>
<dbReference type="PANTHER" id="PTHR33112">
    <property type="entry name" value="DOMAIN PROTEIN, PUTATIVE-RELATED"/>
    <property type="match status" value="1"/>
</dbReference>
<organism evidence="2 3">
    <name type="scientific">Parathielavia hyrcaniae</name>
    <dbReference type="NCBI Taxonomy" id="113614"/>
    <lineage>
        <taxon>Eukaryota</taxon>
        <taxon>Fungi</taxon>
        <taxon>Dikarya</taxon>
        <taxon>Ascomycota</taxon>
        <taxon>Pezizomycotina</taxon>
        <taxon>Sordariomycetes</taxon>
        <taxon>Sordariomycetidae</taxon>
        <taxon>Sordariales</taxon>
        <taxon>Chaetomiaceae</taxon>
        <taxon>Parathielavia</taxon>
    </lineage>
</organism>
<dbReference type="AlphaFoldDB" id="A0AAN6QCI9"/>
<dbReference type="Pfam" id="PF06985">
    <property type="entry name" value="HET"/>
    <property type="match status" value="1"/>
</dbReference>
<gene>
    <name evidence="2" type="ORF">N658DRAFT_537960</name>
</gene>
<dbReference type="InterPro" id="IPR010730">
    <property type="entry name" value="HET"/>
</dbReference>
<proteinExistence type="predicted"/>
<evidence type="ECO:0000259" key="1">
    <source>
        <dbReference type="Pfam" id="PF06985"/>
    </source>
</evidence>
<feature type="domain" description="Heterokaryon incompatibility" evidence="1">
    <location>
        <begin position="32"/>
        <end position="178"/>
    </location>
</feature>
<reference evidence="2" key="2">
    <citation type="submission" date="2023-05" db="EMBL/GenBank/DDBJ databases">
        <authorList>
            <consortium name="Lawrence Berkeley National Laboratory"/>
            <person name="Steindorff A."/>
            <person name="Hensen N."/>
            <person name="Bonometti L."/>
            <person name="Westerberg I."/>
            <person name="Brannstrom I.O."/>
            <person name="Guillou S."/>
            <person name="Cros-Aarteil S."/>
            <person name="Calhoun S."/>
            <person name="Haridas S."/>
            <person name="Kuo A."/>
            <person name="Mondo S."/>
            <person name="Pangilinan J."/>
            <person name="Riley R."/>
            <person name="Labutti K."/>
            <person name="Andreopoulos B."/>
            <person name="Lipzen A."/>
            <person name="Chen C."/>
            <person name="Yanf M."/>
            <person name="Daum C."/>
            <person name="Ng V."/>
            <person name="Clum A."/>
            <person name="Ohm R."/>
            <person name="Martin F."/>
            <person name="Silar P."/>
            <person name="Natvig D."/>
            <person name="Lalanne C."/>
            <person name="Gautier V."/>
            <person name="Ament-Velasquez S.L."/>
            <person name="Kruys A."/>
            <person name="Hutchinson M.I."/>
            <person name="Powell A.J."/>
            <person name="Barry K."/>
            <person name="Miller A.N."/>
            <person name="Grigoriev I.V."/>
            <person name="Debuchy R."/>
            <person name="Gladieux P."/>
            <person name="Thoren M.H."/>
            <person name="Johannesson H."/>
        </authorList>
    </citation>
    <scope>NUCLEOTIDE SEQUENCE</scope>
    <source>
        <strain evidence="2">CBS 757.83</strain>
    </source>
</reference>
<reference evidence="2" key="1">
    <citation type="journal article" date="2023" name="Mol. Phylogenet. Evol.">
        <title>Genome-scale phylogeny and comparative genomics of the fungal order Sordariales.</title>
        <authorList>
            <person name="Hensen N."/>
            <person name="Bonometti L."/>
            <person name="Westerberg I."/>
            <person name="Brannstrom I.O."/>
            <person name="Guillou S."/>
            <person name="Cros-Aarteil S."/>
            <person name="Calhoun S."/>
            <person name="Haridas S."/>
            <person name="Kuo A."/>
            <person name="Mondo S."/>
            <person name="Pangilinan J."/>
            <person name="Riley R."/>
            <person name="LaButti K."/>
            <person name="Andreopoulos B."/>
            <person name="Lipzen A."/>
            <person name="Chen C."/>
            <person name="Yan M."/>
            <person name="Daum C."/>
            <person name="Ng V."/>
            <person name="Clum A."/>
            <person name="Steindorff A."/>
            <person name="Ohm R.A."/>
            <person name="Martin F."/>
            <person name="Silar P."/>
            <person name="Natvig D.O."/>
            <person name="Lalanne C."/>
            <person name="Gautier V."/>
            <person name="Ament-Velasquez S.L."/>
            <person name="Kruys A."/>
            <person name="Hutchinson M.I."/>
            <person name="Powell A.J."/>
            <person name="Barry K."/>
            <person name="Miller A.N."/>
            <person name="Grigoriev I.V."/>
            <person name="Debuchy R."/>
            <person name="Gladieux P."/>
            <person name="Hiltunen Thoren M."/>
            <person name="Johannesson H."/>
        </authorList>
    </citation>
    <scope>NUCLEOTIDE SEQUENCE</scope>
    <source>
        <strain evidence="2">CBS 757.83</strain>
    </source>
</reference>
<protein>
    <submittedName>
        <fullName evidence="2">HET-domain-containing protein</fullName>
    </submittedName>
</protein>
<evidence type="ECO:0000313" key="3">
    <source>
        <dbReference type="Proteomes" id="UP001305647"/>
    </source>
</evidence>